<comment type="caution">
    <text evidence="10">The sequence shown here is derived from an EMBL/GenBank/DDBJ whole genome shotgun (WGS) entry which is preliminary data.</text>
</comment>
<keyword evidence="4 7" id="KW-0812">Transmembrane</keyword>
<name>A0ABT7QW55_9BACT</name>
<gene>
    <name evidence="10" type="ORF">PGH07_02145</name>
</gene>
<feature type="transmembrane region" description="Helical" evidence="7">
    <location>
        <begin position="21"/>
        <end position="41"/>
    </location>
</feature>
<reference evidence="10" key="1">
    <citation type="submission" date="2023-01" db="EMBL/GenBank/DDBJ databases">
        <title>Sulfurovum sp. zt1-1 genome assembly.</title>
        <authorList>
            <person name="Wang J."/>
        </authorList>
    </citation>
    <scope>NUCLEOTIDE SEQUENCE</scope>
    <source>
        <strain evidence="10">Zt1-1</strain>
    </source>
</reference>
<proteinExistence type="inferred from homology"/>
<dbReference type="InterPro" id="IPR051447">
    <property type="entry name" value="Lipoprotein-release_system"/>
</dbReference>
<dbReference type="PANTHER" id="PTHR30489">
    <property type="entry name" value="LIPOPROTEIN-RELEASING SYSTEM TRANSMEMBRANE PROTEIN LOLE"/>
    <property type="match status" value="1"/>
</dbReference>
<dbReference type="Proteomes" id="UP001169069">
    <property type="component" value="Unassembled WGS sequence"/>
</dbReference>
<protein>
    <submittedName>
        <fullName evidence="10">ABC transporter permease</fullName>
    </submittedName>
</protein>
<evidence type="ECO:0000256" key="1">
    <source>
        <dbReference type="ARBA" id="ARBA00004651"/>
    </source>
</evidence>
<dbReference type="InterPro" id="IPR003838">
    <property type="entry name" value="ABC3_permease_C"/>
</dbReference>
<accession>A0ABT7QW55</accession>
<feature type="domain" description="ABC3 transporter permease C-terminal" evidence="8">
    <location>
        <begin position="272"/>
        <end position="401"/>
    </location>
</feature>
<sequence length="408" mass="45653">MFKLNLKMAWLNIWRRKVRSTLVILMIGVSMSVMLSIQGLYDGMTKHLIESTIRSESGEITLYAPAYRLQQKLKFHISNTKEILDSLEKMPEVKAISERIRVMGLVSTAHKSTMAKLIGVDTSQENTFGNFQDFILEGKFVFGEEKSGAVIGKKLAKTLGVSIGSRVIFSAQDIHGELSSVSLRIRGIVQTTNQAIDDMALFVDLKKSELLTGLTDGERTEISLRVDDGVNLKDFKSKLKAQWPGLEIYTWKELYPALVQMQQMMMIFNGITFGIVMVMVFIGILGVMFVSILERIREFGILLAIGEPYRYLRTQVIFEALLLGSGGYIIGSIAGAIALHYLQLYGLDLSAFSAGLEEFGMNSILYATMEFYYFTFTLAAIILAALLSVILPLRKIKRLHPIDVIQGD</sequence>
<comment type="subcellular location">
    <subcellularLocation>
        <location evidence="1">Cell membrane</location>
        <topology evidence="1">Multi-pass membrane protein</topology>
    </subcellularLocation>
</comment>
<evidence type="ECO:0000256" key="7">
    <source>
        <dbReference type="SAM" id="Phobius"/>
    </source>
</evidence>
<evidence type="ECO:0000313" key="10">
    <source>
        <dbReference type="EMBL" id="MDM5270976.1"/>
    </source>
</evidence>
<evidence type="ECO:0000256" key="6">
    <source>
        <dbReference type="ARBA" id="ARBA00023136"/>
    </source>
</evidence>
<evidence type="ECO:0000259" key="9">
    <source>
        <dbReference type="Pfam" id="PF12704"/>
    </source>
</evidence>
<keyword evidence="3" id="KW-1003">Cell membrane</keyword>
<feature type="transmembrane region" description="Helical" evidence="7">
    <location>
        <begin position="266"/>
        <end position="293"/>
    </location>
</feature>
<evidence type="ECO:0000259" key="8">
    <source>
        <dbReference type="Pfam" id="PF02687"/>
    </source>
</evidence>
<feature type="domain" description="MacB-like periplasmic core" evidence="9">
    <location>
        <begin position="20"/>
        <end position="241"/>
    </location>
</feature>
<dbReference type="Pfam" id="PF02687">
    <property type="entry name" value="FtsX"/>
    <property type="match status" value="1"/>
</dbReference>
<evidence type="ECO:0000256" key="2">
    <source>
        <dbReference type="ARBA" id="ARBA00005236"/>
    </source>
</evidence>
<keyword evidence="11" id="KW-1185">Reference proteome</keyword>
<evidence type="ECO:0000256" key="5">
    <source>
        <dbReference type="ARBA" id="ARBA00022989"/>
    </source>
</evidence>
<evidence type="ECO:0000256" key="3">
    <source>
        <dbReference type="ARBA" id="ARBA00022475"/>
    </source>
</evidence>
<evidence type="ECO:0000256" key="4">
    <source>
        <dbReference type="ARBA" id="ARBA00022692"/>
    </source>
</evidence>
<feature type="transmembrane region" description="Helical" evidence="7">
    <location>
        <begin position="320"/>
        <end position="342"/>
    </location>
</feature>
<dbReference type="PANTHER" id="PTHR30489:SF0">
    <property type="entry name" value="LIPOPROTEIN-RELEASING SYSTEM TRANSMEMBRANE PROTEIN LOLE"/>
    <property type="match status" value="1"/>
</dbReference>
<feature type="transmembrane region" description="Helical" evidence="7">
    <location>
        <begin position="371"/>
        <end position="393"/>
    </location>
</feature>
<dbReference type="EMBL" id="JAQIBD010000001">
    <property type="protein sequence ID" value="MDM5270976.1"/>
    <property type="molecule type" value="Genomic_DNA"/>
</dbReference>
<evidence type="ECO:0000313" key="11">
    <source>
        <dbReference type="Proteomes" id="UP001169069"/>
    </source>
</evidence>
<dbReference type="RefSeq" id="WP_289412254.1">
    <property type="nucleotide sequence ID" value="NZ_JAQIBD010000001.1"/>
</dbReference>
<dbReference type="InterPro" id="IPR025857">
    <property type="entry name" value="MacB_PCD"/>
</dbReference>
<comment type="similarity">
    <text evidence="2">Belongs to the ABC-4 integral membrane protein family. LolC/E subfamily.</text>
</comment>
<dbReference type="Pfam" id="PF12704">
    <property type="entry name" value="MacB_PCD"/>
    <property type="match status" value="1"/>
</dbReference>
<keyword evidence="5 7" id="KW-1133">Transmembrane helix</keyword>
<keyword evidence="6 7" id="KW-0472">Membrane</keyword>
<organism evidence="10 11">
    <name type="scientific">Sulfurovum zhangzhouensis</name>
    <dbReference type="NCBI Taxonomy" id="3019067"/>
    <lineage>
        <taxon>Bacteria</taxon>
        <taxon>Pseudomonadati</taxon>
        <taxon>Campylobacterota</taxon>
        <taxon>Epsilonproteobacteria</taxon>
        <taxon>Campylobacterales</taxon>
        <taxon>Sulfurovaceae</taxon>
        <taxon>Sulfurovum</taxon>
    </lineage>
</organism>